<sequence>MLNTLNKVAYKAFGLNMISEISLPELPMISDEKTKIDILIKLGNLKEKWMRLSESNRYLIVENNEVYFQVPNTATYLIKNGNTILVDPMEGSDLDHLRLYLLGTCMGALLMQRKILPLHGSAVAINGKAYAIVGDSGAGKSTLASAFLRKGYQLLSDDVIPVYLSDHNIPIVPPAYPQQKLWQESLDAFGMKTNSYRPIFDRETKFAIPVISQFSSCSLPLGGVFELVKTLNNEISISPISNLERLHTLFYHTYRNFLIPRLDLMNWHFQLTAQIANQIKLFQIQRPVERFTANDLTALILEQINKE</sequence>
<name>A0A366JL84_CYTFI</name>
<dbReference type="AlphaFoldDB" id="A0A366JL84"/>
<gene>
    <name evidence="1" type="ORF">DFO70_11564</name>
</gene>
<proteinExistence type="predicted"/>
<evidence type="ECO:0000313" key="2">
    <source>
        <dbReference type="Proteomes" id="UP000252731"/>
    </source>
</evidence>
<keyword evidence="2" id="KW-1185">Reference proteome</keyword>
<protein>
    <recommendedName>
        <fullName evidence="3">Aldolase</fullName>
    </recommendedName>
</protein>
<organism evidence="1 2">
    <name type="scientific">Cytobacillus firmus</name>
    <name type="common">Bacillus firmus</name>
    <dbReference type="NCBI Taxonomy" id="1399"/>
    <lineage>
        <taxon>Bacteria</taxon>
        <taxon>Bacillati</taxon>
        <taxon>Bacillota</taxon>
        <taxon>Bacilli</taxon>
        <taxon>Bacillales</taxon>
        <taxon>Bacillaceae</taxon>
        <taxon>Cytobacillus</taxon>
    </lineage>
</organism>
<dbReference type="EMBL" id="QNSF01000015">
    <property type="protein sequence ID" value="RBP88294.1"/>
    <property type="molecule type" value="Genomic_DNA"/>
</dbReference>
<reference evidence="1 2" key="1">
    <citation type="submission" date="2018-06" db="EMBL/GenBank/DDBJ databases">
        <title>Freshwater and sediment microbial communities from various areas in North America, analyzing microbe dynamics in response to fracking.</title>
        <authorList>
            <person name="Lamendella R."/>
        </authorList>
    </citation>
    <scope>NUCLEOTIDE SEQUENCE [LARGE SCALE GENOMIC DNA]</scope>
    <source>
        <strain evidence="1 2">14_TX</strain>
    </source>
</reference>
<dbReference type="Gene3D" id="3.40.50.300">
    <property type="entry name" value="P-loop containing nucleotide triphosphate hydrolases"/>
    <property type="match status" value="1"/>
</dbReference>
<evidence type="ECO:0008006" key="3">
    <source>
        <dbReference type="Google" id="ProtNLM"/>
    </source>
</evidence>
<dbReference type="Proteomes" id="UP000252731">
    <property type="component" value="Unassembled WGS sequence"/>
</dbReference>
<dbReference type="OrthoDB" id="5430844at2"/>
<dbReference type="SUPFAM" id="SSF53795">
    <property type="entry name" value="PEP carboxykinase-like"/>
    <property type="match status" value="1"/>
</dbReference>
<dbReference type="RefSeq" id="WP_113884989.1">
    <property type="nucleotide sequence ID" value="NZ_QNSF01000015.1"/>
</dbReference>
<comment type="caution">
    <text evidence="1">The sequence shown here is derived from an EMBL/GenBank/DDBJ whole genome shotgun (WGS) entry which is preliminary data.</text>
</comment>
<accession>A0A366JL84</accession>
<evidence type="ECO:0000313" key="1">
    <source>
        <dbReference type="EMBL" id="RBP88294.1"/>
    </source>
</evidence>
<dbReference type="InterPro" id="IPR027417">
    <property type="entry name" value="P-loop_NTPase"/>
</dbReference>